<feature type="repeat" description="ANK" evidence="3">
    <location>
        <begin position="1337"/>
        <end position="1369"/>
    </location>
</feature>
<dbReference type="InterPro" id="IPR056884">
    <property type="entry name" value="NPHP3-like_N"/>
</dbReference>
<dbReference type="PRINTS" id="PR01415">
    <property type="entry name" value="ANKYRIN"/>
</dbReference>
<feature type="domain" description="GPI inositol-deacylase winged helix" evidence="4">
    <location>
        <begin position="490"/>
        <end position="565"/>
    </location>
</feature>
<dbReference type="PANTHER" id="PTHR24198">
    <property type="entry name" value="ANKYRIN REPEAT AND PROTEIN KINASE DOMAIN-CONTAINING PROTEIN"/>
    <property type="match status" value="1"/>
</dbReference>
<sequence>MEPASAVGLVASIIQLIDITIKVKNYLKDVKNADAERANFSKHASAMVAMLTGLKCLMEEVEQTDPWFSALKGLDVKGGVFNLLREEMEELALRLEVEREGGLKGKLTWKLNRKEMDGLMNRIERCKGVVSVALLGDHSKLLLAISTDLICVKEGVDGIKERINNLKVDMTNVKDGVKGLTDSAASQRSDEQMQKICDWLSPLDFASKHQDALRRLEPGTGEWFLSDATFKLWLDGNERVLWCPGIPGAGKTTLASLLISFLETSTSGTNTPILYLYCNYKERSQQSVQNMMGSLLKQLIQHTGVIDEDILKVFKDEKPVRLEAIIRFLQNKVMGFSLVYIIVDALDECADTEETQSRLASDLHNLPKHVKLLFTSRYTIGVEEDLGPVPRLEIRASDEDIKRYIEGRVRSEHSRLQKHIRTDGELLEEIIDKVVGNCKGMFLMAQLHMNELTRKPTRRELRKALDVLPAKLDETYDQAMERIKSQDAGDASLAHQVLGWISTTLRPLTIEELQHALAVMPGDQDLDPEGLHDPELFVAICAGLVTLEEESGYVRLVHFTTQEYFERLHLQLFPDAPSMIATACLTYMMFDPFVQRYCADGEELDLRLDTYPFLAYAADYWRDHVQYEMEAPVKELLWEFVDNILAFMTAEQAATLTGKMSGYSELGHSTEYRLFPPNWARLHVVASMGLVEFAAGLLEQGADVNVRGPDGITPLFSAVEWDREEMVVFLLNSGATASVFAKSGGKDPMTPLEMAIKLNNEAAAEMLFNAERTWHRHLLNSGLFYATVNGNLRLMQACIERGADINAYVRVAEGSVLYHVVGENRKDLVVLLLDLGATVSPSDNNHSVLHEASAKGHTEILQILLDRGALVNVVDWRGHSPLHDAAAHGRLETCKALVQSGIDINFACRRDQGHYGCPGGQTALQAACSNGFADICRLLLDNGACLGSHAKTTIELAAKAGDVAVVELLLESSVDPLTTDDAVCAVLKSAATAGNIVMIRAMLARRDSITPDAREQAAREAASRADLEMLRVLFSGDNAQDNGEKWLATAHFVQALGLGDEGEMRIWLNRGADLNHKVKPALPRDPYFPSPNYLLPRCHDNEESGSYISTMHLAVGHGSPQILDLLLEKGGDINARNYLGETPLHWATYHECHSDMASMILYRGALVDSRCQRGLTPLHVAVLRRNYRGIELLLDAGADIEAKDHDGDTALKMLASFRPWPYLNYSVLHKGGQFKWVEGHIDEPNGLASNSAGLDILLKRGAKTDVLQPLVSLLEWPNAANYQAMEQVCRRLADEGFDFTLPTRKGIPAVYHAAKSCPTEVLQVILQQGAKVDEKFNGLTALHLAAKRFSHAKVNILLQFGACAESRDSKGNTPLFKVVTKSDRLSWGCSPPNTAEGIIDMLVAHGADLHTLCGVKKAPVLHYAAFMGDLTIVRYLICKGARTDVTDRDGRTALDWAKDNKQEAMVYLLARLSRDQQLQVNRHAQMGRY</sequence>
<gene>
    <name evidence="6" type="ORF">QC761_0072020</name>
</gene>
<evidence type="ECO:0000259" key="4">
    <source>
        <dbReference type="Pfam" id="PF22939"/>
    </source>
</evidence>
<feature type="repeat" description="ANK" evidence="3">
    <location>
        <begin position="1106"/>
        <end position="1138"/>
    </location>
</feature>
<keyword evidence="2 3" id="KW-0040">ANK repeat</keyword>
<evidence type="ECO:0000313" key="6">
    <source>
        <dbReference type="EMBL" id="KAK4643837.1"/>
    </source>
</evidence>
<dbReference type="Pfam" id="PF12796">
    <property type="entry name" value="Ank_2"/>
    <property type="match status" value="6"/>
</dbReference>
<dbReference type="GeneID" id="87891983"/>
<accession>A0ABR0FM40</accession>
<name>A0ABR0FM40_9PEZI</name>
<feature type="domain" description="Nephrocystin 3-like N-terminal" evidence="5">
    <location>
        <begin position="219"/>
        <end position="377"/>
    </location>
</feature>
<keyword evidence="1" id="KW-0677">Repeat</keyword>
<keyword evidence="7" id="KW-1185">Reference proteome</keyword>
<dbReference type="Pfam" id="PF24883">
    <property type="entry name" value="NPHP3_N"/>
    <property type="match status" value="1"/>
</dbReference>
<evidence type="ECO:0000256" key="3">
    <source>
        <dbReference type="PROSITE-ProRule" id="PRU00023"/>
    </source>
</evidence>
<dbReference type="SUPFAM" id="SSF52540">
    <property type="entry name" value="P-loop containing nucleoside triphosphate hydrolases"/>
    <property type="match status" value="1"/>
</dbReference>
<dbReference type="SUPFAM" id="SSF48403">
    <property type="entry name" value="Ankyrin repeat"/>
    <property type="match status" value="4"/>
</dbReference>
<dbReference type="Pfam" id="PF22939">
    <property type="entry name" value="WHD_GPIID"/>
    <property type="match status" value="1"/>
</dbReference>
<evidence type="ECO:0000313" key="7">
    <source>
        <dbReference type="Proteomes" id="UP001322138"/>
    </source>
</evidence>
<dbReference type="InterPro" id="IPR036770">
    <property type="entry name" value="Ankyrin_rpt-contain_sf"/>
</dbReference>
<evidence type="ECO:0000256" key="2">
    <source>
        <dbReference type="ARBA" id="ARBA00023043"/>
    </source>
</evidence>
<feature type="repeat" description="ANK" evidence="3">
    <location>
        <begin position="877"/>
        <end position="909"/>
    </location>
</feature>
<dbReference type="Proteomes" id="UP001322138">
    <property type="component" value="Unassembled WGS sequence"/>
</dbReference>
<evidence type="ECO:0008006" key="8">
    <source>
        <dbReference type="Google" id="ProtNLM"/>
    </source>
</evidence>
<reference evidence="6 7" key="1">
    <citation type="journal article" date="2023" name="bioRxiv">
        <title>High-quality genome assemblies of four members of thePodospora anserinaspecies complex.</title>
        <authorList>
            <person name="Ament-Velasquez S.L."/>
            <person name="Vogan A.A."/>
            <person name="Wallerman O."/>
            <person name="Hartmann F."/>
            <person name="Gautier V."/>
            <person name="Silar P."/>
            <person name="Giraud T."/>
            <person name="Johannesson H."/>
        </authorList>
    </citation>
    <scope>NUCLEOTIDE SEQUENCE [LARGE SCALE GENOMIC DNA]</scope>
    <source>
        <strain evidence="6 7">CBS 112042</strain>
    </source>
</reference>
<dbReference type="SMART" id="SM00248">
    <property type="entry name" value="ANK"/>
    <property type="match status" value="17"/>
</dbReference>
<feature type="repeat" description="ANK" evidence="3">
    <location>
        <begin position="1416"/>
        <end position="1448"/>
    </location>
</feature>
<dbReference type="RefSeq" id="XP_062732813.1">
    <property type="nucleotide sequence ID" value="XM_062872719.1"/>
</dbReference>
<feature type="repeat" description="ANK" evidence="3">
    <location>
        <begin position="949"/>
        <end position="981"/>
    </location>
</feature>
<dbReference type="InterPro" id="IPR054471">
    <property type="entry name" value="GPIID_WHD"/>
</dbReference>
<evidence type="ECO:0000259" key="5">
    <source>
        <dbReference type="Pfam" id="PF24883"/>
    </source>
</evidence>
<dbReference type="Gene3D" id="1.25.40.20">
    <property type="entry name" value="Ankyrin repeat-containing domain"/>
    <property type="match status" value="4"/>
</dbReference>
<feature type="repeat" description="ANK" evidence="3">
    <location>
        <begin position="710"/>
        <end position="742"/>
    </location>
</feature>
<evidence type="ECO:0000256" key="1">
    <source>
        <dbReference type="ARBA" id="ARBA00022737"/>
    </source>
</evidence>
<dbReference type="InterPro" id="IPR027417">
    <property type="entry name" value="P-loop_NTPase"/>
</dbReference>
<dbReference type="Gene3D" id="3.40.50.300">
    <property type="entry name" value="P-loop containing nucleotide triphosphate hydrolases"/>
    <property type="match status" value="1"/>
</dbReference>
<dbReference type="InterPro" id="IPR002110">
    <property type="entry name" value="Ankyrin_rpt"/>
</dbReference>
<protein>
    <recommendedName>
        <fullName evidence="8">NACHT domain-containing protein</fullName>
    </recommendedName>
</protein>
<dbReference type="PROSITE" id="PS50297">
    <property type="entry name" value="ANK_REP_REGION"/>
    <property type="match status" value="7"/>
</dbReference>
<dbReference type="EMBL" id="JAFFGZ010000006">
    <property type="protein sequence ID" value="KAK4643837.1"/>
    <property type="molecule type" value="Genomic_DNA"/>
</dbReference>
<feature type="repeat" description="ANK" evidence="3">
    <location>
        <begin position="919"/>
        <end position="951"/>
    </location>
</feature>
<dbReference type="PROSITE" id="PS50088">
    <property type="entry name" value="ANK_REPEAT"/>
    <property type="match status" value="10"/>
</dbReference>
<feature type="repeat" description="ANK" evidence="3">
    <location>
        <begin position="1173"/>
        <end position="1205"/>
    </location>
</feature>
<feature type="repeat" description="ANK" evidence="3">
    <location>
        <begin position="677"/>
        <end position="709"/>
    </location>
</feature>
<proteinExistence type="predicted"/>
<organism evidence="6 7">
    <name type="scientific">Podospora bellae-mahoneyi</name>
    <dbReference type="NCBI Taxonomy" id="2093777"/>
    <lineage>
        <taxon>Eukaryota</taxon>
        <taxon>Fungi</taxon>
        <taxon>Dikarya</taxon>
        <taxon>Ascomycota</taxon>
        <taxon>Pezizomycotina</taxon>
        <taxon>Sordariomycetes</taxon>
        <taxon>Sordariomycetidae</taxon>
        <taxon>Sordariales</taxon>
        <taxon>Podosporaceae</taxon>
        <taxon>Podospora</taxon>
    </lineage>
</organism>
<dbReference type="PANTHER" id="PTHR24198:SF165">
    <property type="entry name" value="ANKYRIN REPEAT-CONTAINING PROTEIN-RELATED"/>
    <property type="match status" value="1"/>
</dbReference>
<feature type="repeat" description="ANK" evidence="3">
    <location>
        <begin position="844"/>
        <end position="876"/>
    </location>
</feature>
<comment type="caution">
    <text evidence="6">The sequence shown here is derived from an EMBL/GenBank/DDBJ whole genome shotgun (WGS) entry which is preliminary data.</text>
</comment>